<keyword evidence="4" id="KW-0808">Transferase</keyword>
<evidence type="ECO:0000256" key="1">
    <source>
        <dbReference type="ARBA" id="ARBA00004202"/>
    </source>
</evidence>
<comment type="caution">
    <text evidence="7">The sequence shown here is derived from an EMBL/GenBank/DDBJ whole genome shotgun (WGS) entry which is preliminary data.</text>
</comment>
<dbReference type="Proteomes" id="UP001597178">
    <property type="component" value="Unassembled WGS sequence"/>
</dbReference>
<dbReference type="SUPFAM" id="SSF53756">
    <property type="entry name" value="UDP-Glycosyltransferase/glycogen phosphorylase"/>
    <property type="match status" value="1"/>
</dbReference>
<dbReference type="EMBL" id="JBHTNH010000061">
    <property type="protein sequence ID" value="MFD1363702.1"/>
    <property type="molecule type" value="Genomic_DNA"/>
</dbReference>
<organism evidence="7 8">
    <name type="scientific">Lentibacillus salinarum</name>
    <dbReference type="NCBI Taxonomy" id="446820"/>
    <lineage>
        <taxon>Bacteria</taxon>
        <taxon>Bacillati</taxon>
        <taxon>Bacillota</taxon>
        <taxon>Bacilli</taxon>
        <taxon>Bacillales</taxon>
        <taxon>Bacillaceae</taxon>
        <taxon>Lentibacillus</taxon>
    </lineage>
</organism>
<evidence type="ECO:0000256" key="4">
    <source>
        <dbReference type="ARBA" id="ARBA00022679"/>
    </source>
</evidence>
<dbReference type="PANTHER" id="PTHR37316">
    <property type="entry name" value="TEICHOIC ACID GLYCEROL-PHOSPHATE PRIMASE"/>
    <property type="match status" value="1"/>
</dbReference>
<comment type="subcellular location">
    <subcellularLocation>
        <location evidence="1">Cell membrane</location>
        <topology evidence="1">Peripheral membrane protein</topology>
    </subcellularLocation>
</comment>
<name>A0ABW4A0S5_9BACI</name>
<accession>A0ABW4A0S5</accession>
<gene>
    <name evidence="7" type="ORF">ACFQ4A_19030</name>
</gene>
<evidence type="ECO:0000256" key="2">
    <source>
        <dbReference type="ARBA" id="ARBA00010488"/>
    </source>
</evidence>
<dbReference type="Gene3D" id="3.40.50.11820">
    <property type="match status" value="1"/>
</dbReference>
<dbReference type="RefSeq" id="WP_382402943.1">
    <property type="nucleotide sequence ID" value="NZ_JBHTNH010000061.1"/>
</dbReference>
<evidence type="ECO:0000313" key="7">
    <source>
        <dbReference type="EMBL" id="MFD1363702.1"/>
    </source>
</evidence>
<dbReference type="Gene3D" id="3.40.50.12580">
    <property type="match status" value="1"/>
</dbReference>
<evidence type="ECO:0000256" key="3">
    <source>
        <dbReference type="ARBA" id="ARBA00022475"/>
    </source>
</evidence>
<dbReference type="InterPro" id="IPR043149">
    <property type="entry name" value="TagF_N"/>
</dbReference>
<dbReference type="InterPro" id="IPR043148">
    <property type="entry name" value="TagF_C"/>
</dbReference>
<proteinExistence type="inferred from homology"/>
<keyword evidence="6" id="KW-0472">Membrane</keyword>
<dbReference type="PANTHER" id="PTHR37316:SF1">
    <property type="entry name" value="TEICHOIC ACID GLYCEROL-PHOSPHATE PRIMASE"/>
    <property type="match status" value="1"/>
</dbReference>
<protein>
    <submittedName>
        <fullName evidence="7">CDP-glycerol glycerophosphotransferase family protein</fullName>
    </submittedName>
</protein>
<keyword evidence="5" id="KW-0777">Teichoic acid biosynthesis</keyword>
<evidence type="ECO:0000313" key="8">
    <source>
        <dbReference type="Proteomes" id="UP001597178"/>
    </source>
</evidence>
<keyword evidence="3" id="KW-1003">Cell membrane</keyword>
<evidence type="ECO:0000256" key="5">
    <source>
        <dbReference type="ARBA" id="ARBA00022944"/>
    </source>
</evidence>
<reference evidence="8" key="1">
    <citation type="journal article" date="2019" name="Int. J. Syst. Evol. Microbiol.">
        <title>The Global Catalogue of Microorganisms (GCM) 10K type strain sequencing project: providing services to taxonomists for standard genome sequencing and annotation.</title>
        <authorList>
            <consortium name="The Broad Institute Genomics Platform"/>
            <consortium name="The Broad Institute Genome Sequencing Center for Infectious Disease"/>
            <person name="Wu L."/>
            <person name="Ma J."/>
        </authorList>
    </citation>
    <scope>NUCLEOTIDE SEQUENCE [LARGE SCALE GENOMIC DNA]</scope>
    <source>
        <strain evidence="8">CCUG 54822</strain>
    </source>
</reference>
<evidence type="ECO:0000256" key="6">
    <source>
        <dbReference type="ARBA" id="ARBA00023136"/>
    </source>
</evidence>
<dbReference type="InterPro" id="IPR007554">
    <property type="entry name" value="Glycerophosphate_synth"/>
</dbReference>
<dbReference type="Pfam" id="PF04464">
    <property type="entry name" value="Glyphos_transf"/>
    <property type="match status" value="1"/>
</dbReference>
<keyword evidence="8" id="KW-1185">Reference proteome</keyword>
<dbReference type="InterPro" id="IPR051612">
    <property type="entry name" value="Teichoic_Acid_Biosynth"/>
</dbReference>
<comment type="similarity">
    <text evidence="2">Belongs to the CDP-glycerol glycerophosphotransferase family.</text>
</comment>
<sequence>MARELAVNLYLSFFRVIFTIFKRFPQKKKTTFVASFGENILCTVKELEKQTDDQVVILKTSHCTKDFNASGRIVLDFEISHVINWLWSIYHLATAHNIIVDNYYGFLAATDFKPNVQCIQLWHAAGAIKKFGLEDPSIKNRSTSANQRFQKVYDRFDSVIVGSDKMASIFKQSFNLTDDNILRTGIPRTDFFFDEQAKQEAKNALMTEYPIIHDKKVMLYAPTYRDDALDSRDVELDIDKMYHAFKHEYVLLLRLHPAINSEFQNKYPGFVINVSGNHSINHLLLITDILITDYSSIPFEFSLLHKPMVFFAYDLEKYTDDRGFWETYEDLVPGPIVDNTSDLVDVIRNDDFDLERTKAFADEWNQYSQGISCDRLIKAIYDEDKQYDVVKQT</sequence>